<name>A0AAQ3MX81_VIGMU</name>
<sequence length="185" mass="21435">MSIWNNAFPNHLIKQSQRPSNISRPTIPTYHRRVHINIHLHVPLTHFLKHLFSLPNSPGTRIPLNQNSVRRQTSQHSLTLHQTQYLLDPLSIFPHNTSIQQCIISKNSRPHNASLSHLLHQLLTPIDLSSPTQHINHKSQRLNPDINAATFHHPVKEPHTELHLFTSLQSKQKHKARPTLYRQPL</sequence>
<evidence type="ECO:0000313" key="1">
    <source>
        <dbReference type="EMBL" id="WVY98686.1"/>
    </source>
</evidence>
<accession>A0AAQ3MX81</accession>
<evidence type="ECO:0000313" key="2">
    <source>
        <dbReference type="Proteomes" id="UP001374535"/>
    </source>
</evidence>
<dbReference type="AlphaFoldDB" id="A0AAQ3MX81"/>
<dbReference type="EMBL" id="CP144692">
    <property type="protein sequence ID" value="WVY98686.1"/>
    <property type="molecule type" value="Genomic_DNA"/>
</dbReference>
<reference evidence="1 2" key="1">
    <citation type="journal article" date="2023" name="Life. Sci Alliance">
        <title>Evolutionary insights into 3D genome organization and epigenetic landscape of Vigna mungo.</title>
        <authorList>
            <person name="Junaid A."/>
            <person name="Singh B."/>
            <person name="Bhatia S."/>
        </authorList>
    </citation>
    <scope>NUCLEOTIDE SEQUENCE [LARGE SCALE GENOMIC DNA]</scope>
    <source>
        <strain evidence="1">Urdbean</strain>
    </source>
</reference>
<proteinExistence type="predicted"/>
<organism evidence="1 2">
    <name type="scientific">Vigna mungo</name>
    <name type="common">Black gram</name>
    <name type="synonym">Phaseolus mungo</name>
    <dbReference type="NCBI Taxonomy" id="3915"/>
    <lineage>
        <taxon>Eukaryota</taxon>
        <taxon>Viridiplantae</taxon>
        <taxon>Streptophyta</taxon>
        <taxon>Embryophyta</taxon>
        <taxon>Tracheophyta</taxon>
        <taxon>Spermatophyta</taxon>
        <taxon>Magnoliopsida</taxon>
        <taxon>eudicotyledons</taxon>
        <taxon>Gunneridae</taxon>
        <taxon>Pentapetalae</taxon>
        <taxon>rosids</taxon>
        <taxon>fabids</taxon>
        <taxon>Fabales</taxon>
        <taxon>Fabaceae</taxon>
        <taxon>Papilionoideae</taxon>
        <taxon>50 kb inversion clade</taxon>
        <taxon>NPAAA clade</taxon>
        <taxon>indigoferoid/millettioid clade</taxon>
        <taxon>Phaseoleae</taxon>
        <taxon>Vigna</taxon>
    </lineage>
</organism>
<gene>
    <name evidence="1" type="ORF">V8G54_030837</name>
</gene>
<protein>
    <submittedName>
        <fullName evidence="1">Uncharacterized protein</fullName>
    </submittedName>
</protein>
<keyword evidence="2" id="KW-1185">Reference proteome</keyword>
<dbReference type="Proteomes" id="UP001374535">
    <property type="component" value="Chromosome 9"/>
</dbReference>